<reference evidence="2" key="1">
    <citation type="submission" date="2010-05" db="EMBL/GenBank/DDBJ databases">
        <title>The Genome Sequence of Magnaporthe poae strain ATCC 64411.</title>
        <authorList>
            <consortium name="The Broad Institute Genome Sequencing Platform"/>
            <consortium name="Broad Institute Genome Sequencing Center for Infectious Disease"/>
            <person name="Ma L.-J."/>
            <person name="Dead R."/>
            <person name="Young S."/>
            <person name="Zeng Q."/>
            <person name="Koehrsen M."/>
            <person name="Alvarado L."/>
            <person name="Berlin A."/>
            <person name="Chapman S.B."/>
            <person name="Chen Z."/>
            <person name="Freedman E."/>
            <person name="Gellesch M."/>
            <person name="Goldberg J."/>
            <person name="Griggs A."/>
            <person name="Gujja S."/>
            <person name="Heilman E.R."/>
            <person name="Heiman D."/>
            <person name="Hepburn T."/>
            <person name="Howarth C."/>
            <person name="Jen D."/>
            <person name="Larson L."/>
            <person name="Mehta T."/>
            <person name="Neiman D."/>
            <person name="Pearson M."/>
            <person name="Roberts A."/>
            <person name="Saif S."/>
            <person name="Shea T."/>
            <person name="Shenoy N."/>
            <person name="Sisk P."/>
            <person name="Stolte C."/>
            <person name="Sykes S."/>
            <person name="Walk T."/>
            <person name="White J."/>
            <person name="Yandava C."/>
            <person name="Haas B."/>
            <person name="Nusbaum C."/>
            <person name="Birren B."/>
        </authorList>
    </citation>
    <scope>NUCLEOTIDE SEQUENCE</scope>
    <source>
        <strain evidence="2">ATCC 64411</strain>
    </source>
</reference>
<reference evidence="4" key="2">
    <citation type="submission" date="2010-05" db="EMBL/GenBank/DDBJ databases">
        <title>The genome sequence of Magnaporthe poae strain ATCC 64411.</title>
        <authorList>
            <person name="Ma L.-J."/>
            <person name="Dead R."/>
            <person name="Young S."/>
            <person name="Zeng Q."/>
            <person name="Koehrsen M."/>
            <person name="Alvarado L."/>
            <person name="Berlin A."/>
            <person name="Chapman S.B."/>
            <person name="Chen Z."/>
            <person name="Freedman E."/>
            <person name="Gellesch M."/>
            <person name="Goldberg J."/>
            <person name="Griggs A."/>
            <person name="Gujja S."/>
            <person name="Heilman E.R."/>
            <person name="Heiman D."/>
            <person name="Hepburn T."/>
            <person name="Howarth C."/>
            <person name="Jen D."/>
            <person name="Larson L."/>
            <person name="Mehta T."/>
            <person name="Neiman D."/>
            <person name="Pearson M."/>
            <person name="Roberts A."/>
            <person name="Saif S."/>
            <person name="Shea T."/>
            <person name="Shenoy N."/>
            <person name="Sisk P."/>
            <person name="Stolte C."/>
            <person name="Sykes S."/>
            <person name="Walk T."/>
            <person name="White J."/>
            <person name="Yandava C."/>
            <person name="Haas B."/>
            <person name="Nusbaum C."/>
            <person name="Birren B."/>
        </authorList>
    </citation>
    <scope>NUCLEOTIDE SEQUENCE [LARGE SCALE GENOMIC DNA]</scope>
    <source>
        <strain evidence="4">ATCC 64411 / 73-15</strain>
    </source>
</reference>
<dbReference type="eggNOG" id="ENOG502SF5T">
    <property type="taxonomic scope" value="Eukaryota"/>
</dbReference>
<sequence length="419" mass="47305">MKPRDLTSLTKILGSIHQPLPLNQKESQRLLDTITTSFRKQLDAEHPGFTPESEDATKPSDAAAATSRALPSATTLGRTRPTDHHLQSILSNPLFSHEPSPAAVATGRDPMEVFDEAVARGMMTYTRASGCLMAKRREIVQSGSLSVRHAMAEAGASNRVLRWLQASGQYHNLLFLNQLRFTHELVPFLMAEDREEVVWSWLAALAKTEDDKNGNFRRKQAKGILTQMLEFKCANSRSMNTAYRCLLRAQRTLPKSWLISPTCPKEGPERERELLLYSWHRLNWNSTVLAWQHPSKTSAVLFDQFSEIGDRYINPASTANKLELAHLALHHPTKPSHEMALDVLHAPAIWEEWSKRQSDRPHHVIASTVRLRSLGMDMAQYFVQQHEADQAQSLLRVLEEKLGKYFNLNSPAPEVSAVV</sequence>
<evidence type="ECO:0000256" key="1">
    <source>
        <dbReference type="SAM" id="MobiDB-lite"/>
    </source>
</evidence>
<proteinExistence type="predicted"/>
<dbReference type="EMBL" id="GL876970">
    <property type="protein sequence ID" value="KLU87327.1"/>
    <property type="molecule type" value="Genomic_DNA"/>
</dbReference>
<name>A0A0C4E1Q8_MAGP6</name>
<dbReference type="EMBL" id="ADBL01001530">
    <property type="status" value="NOT_ANNOTATED_CDS"/>
    <property type="molecule type" value="Genomic_DNA"/>
</dbReference>
<organism evidence="3 4">
    <name type="scientific">Magnaporthiopsis poae (strain ATCC 64411 / 73-15)</name>
    <name type="common">Kentucky bluegrass fungus</name>
    <name type="synonym">Magnaporthe poae</name>
    <dbReference type="NCBI Taxonomy" id="644358"/>
    <lineage>
        <taxon>Eukaryota</taxon>
        <taxon>Fungi</taxon>
        <taxon>Dikarya</taxon>
        <taxon>Ascomycota</taxon>
        <taxon>Pezizomycotina</taxon>
        <taxon>Sordariomycetes</taxon>
        <taxon>Sordariomycetidae</taxon>
        <taxon>Magnaporthales</taxon>
        <taxon>Magnaporthaceae</taxon>
        <taxon>Magnaporthiopsis</taxon>
    </lineage>
</organism>
<evidence type="ECO:0000313" key="3">
    <source>
        <dbReference type="EnsemblFungi" id="MAPG_06328T0"/>
    </source>
</evidence>
<protein>
    <submittedName>
        <fullName evidence="2 3">Uncharacterized protein</fullName>
    </submittedName>
</protein>
<reference evidence="3" key="5">
    <citation type="submission" date="2015-06" db="UniProtKB">
        <authorList>
            <consortium name="EnsemblFungi"/>
        </authorList>
    </citation>
    <scope>IDENTIFICATION</scope>
    <source>
        <strain evidence="3">ATCC 64411</strain>
    </source>
</reference>
<evidence type="ECO:0000313" key="2">
    <source>
        <dbReference type="EMBL" id="KLU87327.1"/>
    </source>
</evidence>
<dbReference type="OMA" id="WIAFLGH"/>
<dbReference type="VEuPathDB" id="FungiDB:MAPG_06328"/>
<dbReference type="Proteomes" id="UP000011715">
    <property type="component" value="Unassembled WGS sequence"/>
</dbReference>
<dbReference type="OrthoDB" id="5424391at2759"/>
<feature type="compositionally biased region" description="Low complexity" evidence="1">
    <location>
        <begin position="60"/>
        <end position="75"/>
    </location>
</feature>
<feature type="region of interest" description="Disordered" evidence="1">
    <location>
        <begin position="41"/>
        <end position="83"/>
    </location>
</feature>
<dbReference type="AlphaFoldDB" id="A0A0C4E1Q8"/>
<accession>A0A0C4E1Q8</accession>
<dbReference type="EnsemblFungi" id="MAPG_06328T0">
    <property type="protein sequence ID" value="MAPG_06328T0"/>
    <property type="gene ID" value="MAPG_06328"/>
</dbReference>
<keyword evidence="4" id="KW-1185">Reference proteome</keyword>
<evidence type="ECO:0000313" key="4">
    <source>
        <dbReference type="Proteomes" id="UP000011715"/>
    </source>
</evidence>
<reference evidence="2" key="3">
    <citation type="submission" date="2011-03" db="EMBL/GenBank/DDBJ databases">
        <title>Annotation of Magnaporthe poae ATCC 64411.</title>
        <authorList>
            <person name="Ma L.-J."/>
            <person name="Dead R."/>
            <person name="Young S.K."/>
            <person name="Zeng Q."/>
            <person name="Gargeya S."/>
            <person name="Fitzgerald M."/>
            <person name="Haas B."/>
            <person name="Abouelleil A."/>
            <person name="Alvarado L."/>
            <person name="Arachchi H.M."/>
            <person name="Berlin A."/>
            <person name="Brown A."/>
            <person name="Chapman S.B."/>
            <person name="Chen Z."/>
            <person name="Dunbar C."/>
            <person name="Freedman E."/>
            <person name="Gearin G."/>
            <person name="Gellesch M."/>
            <person name="Goldberg J."/>
            <person name="Griggs A."/>
            <person name="Gujja S."/>
            <person name="Heiman D."/>
            <person name="Howarth C."/>
            <person name="Larson L."/>
            <person name="Lui A."/>
            <person name="MacDonald P.J.P."/>
            <person name="Mehta T."/>
            <person name="Montmayeur A."/>
            <person name="Murphy C."/>
            <person name="Neiman D."/>
            <person name="Pearson M."/>
            <person name="Priest M."/>
            <person name="Roberts A."/>
            <person name="Saif S."/>
            <person name="Shea T."/>
            <person name="Shenoy N."/>
            <person name="Sisk P."/>
            <person name="Stolte C."/>
            <person name="Sykes S."/>
            <person name="Yandava C."/>
            <person name="Wortman J."/>
            <person name="Nusbaum C."/>
            <person name="Birren B."/>
        </authorList>
    </citation>
    <scope>NUCLEOTIDE SEQUENCE</scope>
    <source>
        <strain evidence="2">ATCC 64411</strain>
    </source>
</reference>
<reference evidence="3" key="4">
    <citation type="journal article" date="2015" name="G3 (Bethesda)">
        <title>Genome sequences of three phytopathogenic species of the Magnaporthaceae family of fungi.</title>
        <authorList>
            <person name="Okagaki L.H."/>
            <person name="Nunes C.C."/>
            <person name="Sailsbery J."/>
            <person name="Clay B."/>
            <person name="Brown D."/>
            <person name="John T."/>
            <person name="Oh Y."/>
            <person name="Young N."/>
            <person name="Fitzgerald M."/>
            <person name="Haas B.J."/>
            <person name="Zeng Q."/>
            <person name="Young S."/>
            <person name="Adiconis X."/>
            <person name="Fan L."/>
            <person name="Levin J.Z."/>
            <person name="Mitchell T.K."/>
            <person name="Okubara P.A."/>
            <person name="Farman M.L."/>
            <person name="Kohn L.M."/>
            <person name="Birren B."/>
            <person name="Ma L.-J."/>
            <person name="Dean R.A."/>
        </authorList>
    </citation>
    <scope>NUCLEOTIDE SEQUENCE</scope>
    <source>
        <strain evidence="3">ATCC 64411 / 73-15</strain>
    </source>
</reference>
<gene>
    <name evidence="2" type="ORF">MAPG_06328</name>
</gene>